<feature type="domain" description="RNase H type-1" evidence="1">
    <location>
        <begin position="50"/>
        <end position="103"/>
    </location>
</feature>
<dbReference type="PANTHER" id="PTHR47723:SF19">
    <property type="entry name" value="POLYNUCLEOTIDYL TRANSFERASE, RIBONUCLEASE H-LIKE SUPERFAMILY PROTEIN"/>
    <property type="match status" value="1"/>
</dbReference>
<protein>
    <recommendedName>
        <fullName evidence="1">RNase H type-1 domain-containing protein</fullName>
    </recommendedName>
</protein>
<evidence type="ECO:0000259" key="1">
    <source>
        <dbReference type="Pfam" id="PF13456"/>
    </source>
</evidence>
<dbReference type="EMBL" id="JAATIQ010000395">
    <property type="protein sequence ID" value="KAF4357902.1"/>
    <property type="molecule type" value="Genomic_DNA"/>
</dbReference>
<proteinExistence type="predicted"/>
<evidence type="ECO:0000313" key="2">
    <source>
        <dbReference type="EMBL" id="KAF4357902.1"/>
    </source>
</evidence>
<evidence type="ECO:0000313" key="3">
    <source>
        <dbReference type="Proteomes" id="UP000583929"/>
    </source>
</evidence>
<dbReference type="GO" id="GO:0003676">
    <property type="term" value="F:nucleic acid binding"/>
    <property type="evidence" value="ECO:0007669"/>
    <property type="project" value="InterPro"/>
</dbReference>
<dbReference type="InterPro" id="IPR012337">
    <property type="entry name" value="RNaseH-like_sf"/>
</dbReference>
<comment type="caution">
    <text evidence="2">The sequence shown here is derived from an EMBL/GenBank/DDBJ whole genome shotgun (WGS) entry which is preliminary data.</text>
</comment>
<dbReference type="Pfam" id="PF13456">
    <property type="entry name" value="RVT_3"/>
    <property type="match status" value="1"/>
</dbReference>
<dbReference type="SUPFAM" id="SSF53098">
    <property type="entry name" value="Ribonuclease H-like"/>
    <property type="match status" value="1"/>
</dbReference>
<dbReference type="InterPro" id="IPR002156">
    <property type="entry name" value="RNaseH_domain"/>
</dbReference>
<dbReference type="GO" id="GO:0004523">
    <property type="term" value="F:RNA-DNA hybrid ribonuclease activity"/>
    <property type="evidence" value="ECO:0007669"/>
    <property type="project" value="InterPro"/>
</dbReference>
<dbReference type="PANTHER" id="PTHR47723">
    <property type="entry name" value="OS05G0353850 PROTEIN"/>
    <property type="match status" value="1"/>
</dbReference>
<reference evidence="2 3" key="1">
    <citation type="journal article" date="2020" name="bioRxiv">
        <title>Sequence and annotation of 42 cannabis genomes reveals extensive copy number variation in cannabinoid synthesis and pathogen resistance genes.</title>
        <authorList>
            <person name="Mckernan K.J."/>
            <person name="Helbert Y."/>
            <person name="Kane L.T."/>
            <person name="Ebling H."/>
            <person name="Zhang L."/>
            <person name="Liu B."/>
            <person name="Eaton Z."/>
            <person name="Mclaughlin S."/>
            <person name="Kingan S."/>
            <person name="Baybayan P."/>
            <person name="Concepcion G."/>
            <person name="Jordan M."/>
            <person name="Riva A."/>
            <person name="Barbazuk W."/>
            <person name="Harkins T."/>
        </authorList>
    </citation>
    <scope>NUCLEOTIDE SEQUENCE [LARGE SCALE GENOMIC DNA]</scope>
    <source>
        <strain evidence="3">cv. Jamaican Lion 4</strain>
        <tissue evidence="2">Leaf</tissue>
    </source>
</reference>
<dbReference type="Proteomes" id="UP000583929">
    <property type="component" value="Unassembled WGS sequence"/>
</dbReference>
<name>A0A7J6EHN4_CANSA</name>
<organism evidence="2 3">
    <name type="scientific">Cannabis sativa</name>
    <name type="common">Hemp</name>
    <name type="synonym">Marijuana</name>
    <dbReference type="NCBI Taxonomy" id="3483"/>
    <lineage>
        <taxon>Eukaryota</taxon>
        <taxon>Viridiplantae</taxon>
        <taxon>Streptophyta</taxon>
        <taxon>Embryophyta</taxon>
        <taxon>Tracheophyta</taxon>
        <taxon>Spermatophyta</taxon>
        <taxon>Magnoliopsida</taxon>
        <taxon>eudicotyledons</taxon>
        <taxon>Gunneridae</taxon>
        <taxon>Pentapetalae</taxon>
        <taxon>rosids</taxon>
        <taxon>fabids</taxon>
        <taxon>Rosales</taxon>
        <taxon>Cannabaceae</taxon>
        <taxon>Cannabis</taxon>
    </lineage>
</organism>
<dbReference type="AlphaFoldDB" id="A0A7J6EHN4"/>
<gene>
    <name evidence="2" type="ORF">G4B88_027786</name>
</gene>
<sequence length="127" mass="14156">MGHKPQASAILEWCSKFLHELQESVVPKQTGQQREATRWTPPVRGSFKINIDAGVKVGEGIAGLSSVIRDHEGRLYAATNSFVQKEITPLQGELQAMLTGLQASHADAQVYIHSKLKNVYYCHNFHE</sequence>
<accession>A0A7J6EHN4</accession>
<keyword evidence="3" id="KW-1185">Reference proteome</keyword>
<dbReference type="InterPro" id="IPR053151">
    <property type="entry name" value="RNase_H-like"/>
</dbReference>